<gene>
    <name evidence="1" type="ORF">H4P12_18280</name>
</gene>
<reference evidence="1" key="1">
    <citation type="submission" date="2020-08" db="EMBL/GenBank/DDBJ databases">
        <title>Paracoccus amoyensis sp. nov., isolated from the surface seawater at coast of Xiamen, Fujian.</title>
        <authorList>
            <person name="Lyu L."/>
        </authorList>
    </citation>
    <scope>NUCLEOTIDE SEQUENCE</scope>
    <source>
        <strain evidence="1">11-3</strain>
    </source>
</reference>
<evidence type="ECO:0000313" key="2">
    <source>
        <dbReference type="Proteomes" id="UP000608594"/>
    </source>
</evidence>
<accession>A0A926GK07</accession>
<organism evidence="1 2">
    <name type="scientific">Paracoccus amoyensis</name>
    <dbReference type="NCBI Taxonomy" id="2760093"/>
    <lineage>
        <taxon>Bacteria</taxon>
        <taxon>Pseudomonadati</taxon>
        <taxon>Pseudomonadota</taxon>
        <taxon>Alphaproteobacteria</taxon>
        <taxon>Rhodobacterales</taxon>
        <taxon>Paracoccaceae</taxon>
        <taxon>Paracoccus</taxon>
    </lineage>
</organism>
<dbReference type="RefSeq" id="WP_187795072.1">
    <property type="nucleotide sequence ID" value="NZ_JACOQL010000011.1"/>
</dbReference>
<evidence type="ECO:0000313" key="1">
    <source>
        <dbReference type="EMBL" id="MBC9248609.1"/>
    </source>
</evidence>
<proteinExistence type="predicted"/>
<name>A0A926GK07_9RHOB</name>
<keyword evidence="2" id="KW-1185">Reference proteome</keyword>
<sequence length="109" mass="12394">MEDKMQAFMQELLHGKKYVRLSLDQLRAFNSYLANAGFSISRMEAIKTAGARTGRRLDYDILVLPEHEEGWSIFADPDRSRAQVVDIVDQAVREGGTFEFLVWAEKPSG</sequence>
<dbReference type="AlphaFoldDB" id="A0A926GK07"/>
<protein>
    <submittedName>
        <fullName evidence="1">Uncharacterized protein</fullName>
    </submittedName>
</protein>
<dbReference type="Proteomes" id="UP000608594">
    <property type="component" value="Unassembled WGS sequence"/>
</dbReference>
<comment type="caution">
    <text evidence="1">The sequence shown here is derived from an EMBL/GenBank/DDBJ whole genome shotgun (WGS) entry which is preliminary data.</text>
</comment>
<dbReference type="EMBL" id="JACOQL010000011">
    <property type="protein sequence ID" value="MBC9248609.1"/>
    <property type="molecule type" value="Genomic_DNA"/>
</dbReference>